<dbReference type="Pfam" id="PF00505">
    <property type="entry name" value="HMG_box"/>
    <property type="match status" value="1"/>
</dbReference>
<dbReference type="Proteomes" id="UP000541558">
    <property type="component" value="Unassembled WGS sequence"/>
</dbReference>
<evidence type="ECO:0000256" key="1">
    <source>
        <dbReference type="ARBA" id="ARBA00023125"/>
    </source>
</evidence>
<dbReference type="Gene3D" id="1.10.30.10">
    <property type="entry name" value="High mobility group box domain"/>
    <property type="match status" value="1"/>
</dbReference>
<dbReference type="InterPro" id="IPR009071">
    <property type="entry name" value="HMG_box_dom"/>
</dbReference>
<evidence type="ECO:0000256" key="3">
    <source>
        <dbReference type="PROSITE-ProRule" id="PRU00267"/>
    </source>
</evidence>
<sequence>MLNSYQTVVSLGYHSVDSAYCANWPVLDANAGCDSPEYSTQSYYTPSPPPRLVKRRATRPSQPKKREPGYIARPPNAFFIFRSEFWAKEKAKVAPVERDHRDISRIVAHCWHSMGADKQKVYYDRAKLVKEMHRLQYPHYRLKPAVRRPRAPKNKTGVVIAKEERCRRIASIIMATEGHEVYQSNSQSNPTAYAYSEVAQVSSNPDIDPSQYSHLAPHVAPHIAAPIPIRPSPTFCPETVFSIQMQSELPFPQGKYASKFDDLTAYPPLPLVDPSYEQFGDWAAFHQMNLADSLDEFQLSFQNMAIATSSNPSGNGFVQGCDFLNLDFSNF</sequence>
<evidence type="ECO:0000256" key="2">
    <source>
        <dbReference type="ARBA" id="ARBA00023242"/>
    </source>
</evidence>
<dbReference type="InterPro" id="IPR051356">
    <property type="entry name" value="SOX/SOX-like_TF"/>
</dbReference>
<gene>
    <name evidence="6" type="ORF">D9611_003440</name>
</gene>
<evidence type="ECO:0000313" key="7">
    <source>
        <dbReference type="Proteomes" id="UP000541558"/>
    </source>
</evidence>
<keyword evidence="2 3" id="KW-0539">Nucleus</keyword>
<feature type="domain" description="HMG box" evidence="5">
    <location>
        <begin position="71"/>
        <end position="141"/>
    </location>
</feature>
<organism evidence="6 7">
    <name type="scientific">Ephemerocybe angulata</name>
    <dbReference type="NCBI Taxonomy" id="980116"/>
    <lineage>
        <taxon>Eukaryota</taxon>
        <taxon>Fungi</taxon>
        <taxon>Dikarya</taxon>
        <taxon>Basidiomycota</taxon>
        <taxon>Agaricomycotina</taxon>
        <taxon>Agaricomycetes</taxon>
        <taxon>Agaricomycetidae</taxon>
        <taxon>Agaricales</taxon>
        <taxon>Agaricineae</taxon>
        <taxon>Psathyrellaceae</taxon>
        <taxon>Ephemerocybe</taxon>
    </lineage>
</organism>
<feature type="region of interest" description="Disordered" evidence="4">
    <location>
        <begin position="38"/>
        <end position="68"/>
    </location>
</feature>
<dbReference type="PANTHER" id="PTHR45789">
    <property type="entry name" value="FI18025P1"/>
    <property type="match status" value="1"/>
</dbReference>
<proteinExistence type="predicted"/>
<evidence type="ECO:0000313" key="6">
    <source>
        <dbReference type="EMBL" id="KAF5336906.1"/>
    </source>
</evidence>
<dbReference type="GO" id="GO:0000981">
    <property type="term" value="F:DNA-binding transcription factor activity, RNA polymerase II-specific"/>
    <property type="evidence" value="ECO:0007669"/>
    <property type="project" value="TreeGrafter"/>
</dbReference>
<dbReference type="CDD" id="cd01389">
    <property type="entry name" value="HMG-box_ROX1-like"/>
    <property type="match status" value="1"/>
</dbReference>
<dbReference type="SMART" id="SM00398">
    <property type="entry name" value="HMG"/>
    <property type="match status" value="1"/>
</dbReference>
<protein>
    <recommendedName>
        <fullName evidence="5">HMG box domain-containing protein</fullName>
    </recommendedName>
</protein>
<dbReference type="GO" id="GO:0000978">
    <property type="term" value="F:RNA polymerase II cis-regulatory region sequence-specific DNA binding"/>
    <property type="evidence" value="ECO:0007669"/>
    <property type="project" value="TreeGrafter"/>
</dbReference>
<reference evidence="6 7" key="1">
    <citation type="journal article" date="2020" name="ISME J.">
        <title>Uncovering the hidden diversity of litter-decomposition mechanisms in mushroom-forming fungi.</title>
        <authorList>
            <person name="Floudas D."/>
            <person name="Bentzer J."/>
            <person name="Ahren D."/>
            <person name="Johansson T."/>
            <person name="Persson P."/>
            <person name="Tunlid A."/>
        </authorList>
    </citation>
    <scope>NUCLEOTIDE SEQUENCE [LARGE SCALE GENOMIC DNA]</scope>
    <source>
        <strain evidence="6 7">CBS 175.51</strain>
    </source>
</reference>
<accession>A0A8H5C849</accession>
<keyword evidence="7" id="KW-1185">Reference proteome</keyword>
<evidence type="ECO:0000256" key="4">
    <source>
        <dbReference type="SAM" id="MobiDB-lite"/>
    </source>
</evidence>
<keyword evidence="1 3" id="KW-0238">DNA-binding</keyword>
<evidence type="ECO:0000259" key="5">
    <source>
        <dbReference type="PROSITE" id="PS50118"/>
    </source>
</evidence>
<dbReference type="SUPFAM" id="SSF47095">
    <property type="entry name" value="HMG-box"/>
    <property type="match status" value="1"/>
</dbReference>
<feature type="DNA-binding region" description="HMG box" evidence="3">
    <location>
        <begin position="71"/>
        <end position="141"/>
    </location>
</feature>
<dbReference type="InterPro" id="IPR036910">
    <property type="entry name" value="HMG_box_dom_sf"/>
</dbReference>
<dbReference type="PANTHER" id="PTHR45789:SF2">
    <property type="entry name" value="FI18025P1"/>
    <property type="match status" value="1"/>
</dbReference>
<dbReference type="PROSITE" id="PS50118">
    <property type="entry name" value="HMG_BOX_2"/>
    <property type="match status" value="1"/>
</dbReference>
<dbReference type="OrthoDB" id="6247875at2759"/>
<name>A0A8H5C849_9AGAR</name>
<dbReference type="EMBL" id="JAACJK010000057">
    <property type="protein sequence ID" value="KAF5336906.1"/>
    <property type="molecule type" value="Genomic_DNA"/>
</dbReference>
<dbReference type="GO" id="GO:0005634">
    <property type="term" value="C:nucleus"/>
    <property type="evidence" value="ECO:0007669"/>
    <property type="project" value="UniProtKB-UniRule"/>
</dbReference>
<dbReference type="AlphaFoldDB" id="A0A8H5C849"/>
<comment type="caution">
    <text evidence="6">The sequence shown here is derived from an EMBL/GenBank/DDBJ whole genome shotgun (WGS) entry which is preliminary data.</text>
</comment>